<dbReference type="EMBL" id="JARQWQ010000050">
    <property type="protein sequence ID" value="KAK2557303.1"/>
    <property type="molecule type" value="Genomic_DNA"/>
</dbReference>
<reference evidence="1" key="2">
    <citation type="journal article" date="2023" name="Science">
        <title>Genomic signatures of disease resistance in endangered staghorn corals.</title>
        <authorList>
            <person name="Vollmer S.V."/>
            <person name="Selwyn J.D."/>
            <person name="Despard B.A."/>
            <person name="Roesel C.L."/>
        </authorList>
    </citation>
    <scope>NUCLEOTIDE SEQUENCE</scope>
    <source>
        <strain evidence="1">K2</strain>
    </source>
</reference>
<reference evidence="1" key="1">
    <citation type="journal article" date="2023" name="G3 (Bethesda)">
        <title>Whole genome assembly and annotation of the endangered Caribbean coral Acropora cervicornis.</title>
        <authorList>
            <person name="Selwyn J.D."/>
            <person name="Vollmer S.V."/>
        </authorList>
    </citation>
    <scope>NUCLEOTIDE SEQUENCE</scope>
    <source>
        <strain evidence="1">K2</strain>
    </source>
</reference>
<gene>
    <name evidence="1" type="ORF">P5673_020401</name>
</gene>
<proteinExistence type="predicted"/>
<name>A0AAD9Q9N3_ACRCE</name>
<dbReference type="AlphaFoldDB" id="A0AAD9Q9N3"/>
<evidence type="ECO:0000313" key="1">
    <source>
        <dbReference type="EMBL" id="KAK2557303.1"/>
    </source>
</evidence>
<organism evidence="1 2">
    <name type="scientific">Acropora cervicornis</name>
    <name type="common">Staghorn coral</name>
    <dbReference type="NCBI Taxonomy" id="6130"/>
    <lineage>
        <taxon>Eukaryota</taxon>
        <taxon>Metazoa</taxon>
        <taxon>Cnidaria</taxon>
        <taxon>Anthozoa</taxon>
        <taxon>Hexacorallia</taxon>
        <taxon>Scleractinia</taxon>
        <taxon>Astrocoeniina</taxon>
        <taxon>Acroporidae</taxon>
        <taxon>Acropora</taxon>
    </lineage>
</organism>
<dbReference type="Proteomes" id="UP001249851">
    <property type="component" value="Unassembled WGS sequence"/>
</dbReference>
<keyword evidence="2" id="KW-1185">Reference proteome</keyword>
<accession>A0AAD9Q9N3</accession>
<comment type="caution">
    <text evidence="1">The sequence shown here is derived from an EMBL/GenBank/DDBJ whole genome shotgun (WGS) entry which is preliminary data.</text>
</comment>
<protein>
    <submittedName>
        <fullName evidence="1">Uncharacterized protein</fullName>
    </submittedName>
</protein>
<evidence type="ECO:0000313" key="2">
    <source>
        <dbReference type="Proteomes" id="UP001249851"/>
    </source>
</evidence>
<sequence>MEIAPSPVEHNQQILLAGSLQFMDSETYQFVLQDRHLVLLISIDFATLKFSIKMAYETSKDLTFYKSEGSMVQLGFRLPGDPTFSYLDVSLEAGVDVKDHGATAAAEAQGYFLSILGKNDKVIARFLGGQIGPTVGLHLNSLDKPGIMLGAEAKARATLSEALVGPIHLHFGAGITAAAKVEGGTLQLKLTNASVCTPPLLFPKDRHLVLLINIDFATLKFSNSRNSFLNYYTVLVLTI</sequence>